<gene>
    <name evidence="1" type="ORF">H9632_13245</name>
</gene>
<protein>
    <submittedName>
        <fullName evidence="1">TraB/GumN family protein</fullName>
    </submittedName>
</protein>
<accession>A0ABR8XQ16</accession>
<dbReference type="CDD" id="cd14789">
    <property type="entry name" value="Tiki"/>
    <property type="match status" value="1"/>
</dbReference>
<reference evidence="1 2" key="1">
    <citation type="submission" date="2020-08" db="EMBL/GenBank/DDBJ databases">
        <title>A Genomic Blueprint of the Chicken Gut Microbiome.</title>
        <authorList>
            <person name="Gilroy R."/>
            <person name="Ravi A."/>
            <person name="Getino M."/>
            <person name="Pursley I."/>
            <person name="Horton D.L."/>
            <person name="Alikhan N.-F."/>
            <person name="Baker D."/>
            <person name="Gharbi K."/>
            <person name="Hall N."/>
            <person name="Watson M."/>
            <person name="Adriaenssens E.M."/>
            <person name="Foster-Nyarko E."/>
            <person name="Jarju S."/>
            <person name="Secka A."/>
            <person name="Antonio M."/>
            <person name="Oren A."/>
            <person name="Chaudhuri R."/>
            <person name="La Ragione R.M."/>
            <person name="Hildebrand F."/>
            <person name="Pallen M.J."/>
        </authorList>
    </citation>
    <scope>NUCLEOTIDE SEQUENCE [LARGE SCALE GENOMIC DNA]</scope>
    <source>
        <strain evidence="1 2">Sa1YVA6</strain>
    </source>
</reference>
<sequence length="450" mass="50892">MRKFTKTAIATTLGTTLMLTTIMPVVKAEQVIPDISNWAIQTLNDGEKFGIFPIEWYYDGFRSTISTERLNSLMTLTEKKIAGLNLAKNDAFTPLKVSNDKTRGDIINQLYNIVAQYDLNVSEDAVKYMQERKVLQGSESGLMLDAKATTQHAVIFAVRLIQDTFEQANAGAKGVAWVVEDEDTKVYLLGSIHVGTPDLHPMHKKLTNAFNDSDGLFVEVNSLDPSGLEYYMEKAMFTDGRTIKDVVSEETYAKLEKVAQQLGVPMEELELHKPWFIFSNFSTQSLDGVFGLTPEEMAMHGVDIQFLLSAYLQQKPIYELEGMNAQVDMFDGLSQESQEQSLIEALDSILEPSEQTDEDVKIMADWFTNWVNGDIEKFAESLKEMNEDTSEFNEMLFGKRDEQMAAKLVEVLEKQQGTFFVVVGAGHFLVDKNIRYHLEQSGYEVKPFYQ</sequence>
<dbReference type="PANTHER" id="PTHR40590">
    <property type="entry name" value="CYTOPLASMIC PROTEIN-RELATED"/>
    <property type="match status" value="1"/>
</dbReference>
<dbReference type="Pfam" id="PF01963">
    <property type="entry name" value="TraB_PrgY_gumN"/>
    <property type="match status" value="1"/>
</dbReference>
<keyword evidence="2" id="KW-1185">Reference proteome</keyword>
<dbReference type="PANTHER" id="PTHR40590:SF1">
    <property type="entry name" value="CYTOPLASMIC PROTEIN"/>
    <property type="match status" value="1"/>
</dbReference>
<organism evidence="1 2">
    <name type="scientific">Solibacillus merdavium</name>
    <dbReference type="NCBI Taxonomy" id="2762218"/>
    <lineage>
        <taxon>Bacteria</taxon>
        <taxon>Bacillati</taxon>
        <taxon>Bacillota</taxon>
        <taxon>Bacilli</taxon>
        <taxon>Bacillales</taxon>
        <taxon>Caryophanaceae</taxon>
        <taxon>Solibacillus</taxon>
    </lineage>
</organism>
<comment type="caution">
    <text evidence="1">The sequence shown here is derived from an EMBL/GenBank/DDBJ whole genome shotgun (WGS) entry which is preliminary data.</text>
</comment>
<evidence type="ECO:0000313" key="1">
    <source>
        <dbReference type="EMBL" id="MBD8034030.1"/>
    </source>
</evidence>
<proteinExistence type="predicted"/>
<name>A0ABR8XQ16_9BACL</name>
<dbReference type="InterPro" id="IPR002816">
    <property type="entry name" value="TraB/PrgY/GumN_fam"/>
</dbReference>
<dbReference type="Proteomes" id="UP000600565">
    <property type="component" value="Unassembled WGS sequence"/>
</dbReference>
<dbReference type="RefSeq" id="WP_191704534.1">
    <property type="nucleotide sequence ID" value="NZ_JACSPW010000012.1"/>
</dbReference>
<evidence type="ECO:0000313" key="2">
    <source>
        <dbReference type="Proteomes" id="UP000600565"/>
    </source>
</evidence>
<dbReference type="InterPro" id="IPR047111">
    <property type="entry name" value="YbaP-like"/>
</dbReference>
<dbReference type="EMBL" id="JACSPW010000012">
    <property type="protein sequence ID" value="MBD8034030.1"/>
    <property type="molecule type" value="Genomic_DNA"/>
</dbReference>